<keyword evidence="3" id="KW-0406">Ion transport</keyword>
<dbReference type="VEuPathDB" id="FungiDB:GVI51_J09735"/>
<dbReference type="EMBL" id="LLZZ01000053">
    <property type="protein sequence ID" value="KTB10417.1"/>
    <property type="molecule type" value="Genomic_DNA"/>
</dbReference>
<sequence>MAPPFFSDIFKSVNDLLNKDFYHSTPAAVDLESVAKNGVKFNVKSKQLVKEGPLAATVDAKFTDKATGLTLTQGWSNANNLNTKIELNNITPGLKTELMTSFVPNISKVANLNLSFVQPFFTARGAFDLLKGPGFVGDMTLAHESGVVAGAQFGYDIAAGSLSKYAIALGYAAQDYHLGLNINNDQVTTATFFQNVSPQLQIGSRATLNPRQTVSNVNIEFATKYLPDPNSQVKAKISDAGIVALSYKQALRPGVTLGVGTSFDALKLSEPVHKIGWSLSFVI</sequence>
<dbReference type="GO" id="GO:0046930">
    <property type="term" value="C:pore complex"/>
    <property type="evidence" value="ECO:0007669"/>
    <property type="project" value="UniProtKB-KW"/>
</dbReference>
<gene>
    <name evidence="4" type="ORF">AO440_003189</name>
</gene>
<dbReference type="GO" id="GO:0048039">
    <property type="term" value="F:ubiquinone binding"/>
    <property type="evidence" value="ECO:0007669"/>
    <property type="project" value="EnsemblFungi"/>
</dbReference>
<keyword evidence="2" id="KW-0472">Membrane</keyword>
<evidence type="ECO:0000313" key="5">
    <source>
        <dbReference type="Proteomes" id="UP000054886"/>
    </source>
</evidence>
<dbReference type="AlphaFoldDB" id="A0A0W0CFE2"/>
<dbReference type="PANTHER" id="PTHR11743">
    <property type="entry name" value="VOLTAGE-DEPENDENT ANION-SELECTIVE CHANNEL"/>
    <property type="match status" value="1"/>
</dbReference>
<dbReference type="Pfam" id="PF01459">
    <property type="entry name" value="Porin_3"/>
    <property type="match status" value="1"/>
</dbReference>
<evidence type="ECO:0000256" key="1">
    <source>
        <dbReference type="ARBA" id="ARBA00007780"/>
    </source>
</evidence>
<dbReference type="PROSITE" id="PS00558">
    <property type="entry name" value="EUKARYOTIC_PORIN"/>
    <property type="match status" value="1"/>
</dbReference>
<dbReference type="VEuPathDB" id="FungiDB:B1J91_J09900g"/>
<dbReference type="GO" id="GO:0007005">
    <property type="term" value="P:mitochondrion organization"/>
    <property type="evidence" value="ECO:0007669"/>
    <property type="project" value="EnsemblFungi"/>
</dbReference>
<dbReference type="InterPro" id="IPR027246">
    <property type="entry name" value="Porin_Euk/Tom40"/>
</dbReference>
<keyword evidence="2" id="KW-1134">Transmembrane beta strand</keyword>
<dbReference type="GO" id="GO:0017128">
    <property type="term" value="F:phospholipid scramblase activity"/>
    <property type="evidence" value="ECO:0007669"/>
    <property type="project" value="EnsemblFungi"/>
</dbReference>
<dbReference type="OrthoDB" id="7827681at2759"/>
<dbReference type="GO" id="GO:0051027">
    <property type="term" value="P:DNA transport"/>
    <property type="evidence" value="ECO:0007669"/>
    <property type="project" value="EnsemblFungi"/>
</dbReference>
<dbReference type="Proteomes" id="UP000054886">
    <property type="component" value="Unassembled WGS sequence"/>
</dbReference>
<dbReference type="GO" id="GO:0044289">
    <property type="term" value="C:mitochondrial inner-outer membrane contact site"/>
    <property type="evidence" value="ECO:0007669"/>
    <property type="project" value="EnsemblFungi"/>
</dbReference>
<dbReference type="PANTHER" id="PTHR11743:SF70">
    <property type="entry name" value="GH26960P-RELATED"/>
    <property type="match status" value="1"/>
</dbReference>
<keyword evidence="3" id="KW-0813">Transport</keyword>
<accession>A0A0W0CFE2</accession>
<dbReference type="PhylomeDB" id="A0A0W0CFE2"/>
<reference evidence="4 5" key="1">
    <citation type="submission" date="2015-10" db="EMBL/GenBank/DDBJ databases">
        <title>Draft genomes sequences of Candida glabrata isolates 1A, 1B, 2A, 2B, 3A and 3B.</title>
        <authorList>
            <person name="Haavelsrud O.E."/>
            <person name="Gaustad P."/>
        </authorList>
    </citation>
    <scope>NUCLEOTIDE SEQUENCE [LARGE SCALE GENOMIC DNA]</scope>
    <source>
        <strain evidence="4">910700640</strain>
    </source>
</reference>
<dbReference type="GO" id="GO:0042307">
    <property type="term" value="P:positive regulation of protein import into nucleus"/>
    <property type="evidence" value="ECO:0007669"/>
    <property type="project" value="EnsemblFungi"/>
</dbReference>
<dbReference type="PRINTS" id="PR00185">
    <property type="entry name" value="EUKARYTPORIN"/>
</dbReference>
<keyword evidence="3" id="KW-0626">Porin</keyword>
<proteinExistence type="inferred from homology"/>
<comment type="similarity">
    <text evidence="1">Belongs to the eukaryotic mitochondrial porin family.</text>
</comment>
<keyword evidence="2" id="KW-0812">Transmembrane</keyword>
<dbReference type="InterPro" id="IPR001925">
    <property type="entry name" value="Porin_Euk"/>
</dbReference>
<comment type="caution">
    <text evidence="4">The sequence shown here is derived from an EMBL/GenBank/DDBJ whole genome shotgun (WGS) entry which is preliminary data.</text>
</comment>
<dbReference type="InterPro" id="IPR023614">
    <property type="entry name" value="Porin_dom_sf"/>
</dbReference>
<dbReference type="VEuPathDB" id="FungiDB:GW608_J09757"/>
<dbReference type="GO" id="GO:0006915">
    <property type="term" value="P:apoptotic process"/>
    <property type="evidence" value="ECO:0007669"/>
    <property type="project" value="EnsemblFungi"/>
</dbReference>
<protein>
    <submittedName>
        <fullName evidence="4">Mitochondrial outer membrane protein porin 1</fullName>
    </submittedName>
</protein>
<evidence type="ECO:0000256" key="2">
    <source>
        <dbReference type="ARBA" id="ARBA00022452"/>
    </source>
</evidence>
<dbReference type="VEuPathDB" id="FungiDB:GWK60_J09713"/>
<dbReference type="CDD" id="cd07306">
    <property type="entry name" value="Porin3_VDAC"/>
    <property type="match status" value="1"/>
</dbReference>
<dbReference type="OMA" id="KPCCSHE"/>
<evidence type="ECO:0000313" key="4">
    <source>
        <dbReference type="EMBL" id="KTB10417.1"/>
    </source>
</evidence>
<dbReference type="Gene3D" id="2.40.160.10">
    <property type="entry name" value="Porin"/>
    <property type="match status" value="1"/>
</dbReference>
<evidence type="ECO:0000256" key="3">
    <source>
        <dbReference type="ARBA" id="ARBA00023114"/>
    </source>
</evidence>
<dbReference type="VEuPathDB" id="FungiDB:CAGL0J09900g"/>
<name>A0A0W0CFE2_CANGB</name>
<dbReference type="GO" id="GO:0005741">
    <property type="term" value="C:mitochondrial outer membrane"/>
    <property type="evidence" value="ECO:0007669"/>
    <property type="project" value="EnsemblFungi"/>
</dbReference>
<dbReference type="GO" id="GO:0015288">
    <property type="term" value="F:porin activity"/>
    <property type="evidence" value="ECO:0007669"/>
    <property type="project" value="UniProtKB-KW"/>
</dbReference>
<organism evidence="4 5">
    <name type="scientific">Candida glabrata</name>
    <name type="common">Yeast</name>
    <name type="synonym">Torulopsis glabrata</name>
    <dbReference type="NCBI Taxonomy" id="5478"/>
    <lineage>
        <taxon>Eukaryota</taxon>
        <taxon>Fungi</taxon>
        <taxon>Dikarya</taxon>
        <taxon>Ascomycota</taxon>
        <taxon>Saccharomycotina</taxon>
        <taxon>Saccharomycetes</taxon>
        <taxon>Saccharomycetales</taxon>
        <taxon>Saccharomycetaceae</taxon>
        <taxon>Nakaseomyces</taxon>
    </lineage>
</organism>
<dbReference type="GO" id="GO:0008308">
    <property type="term" value="F:voltage-gated monoatomic anion channel activity"/>
    <property type="evidence" value="ECO:0007669"/>
    <property type="project" value="EnsemblFungi"/>
</dbReference>
<dbReference type="GO" id="GO:0045454">
    <property type="term" value="P:cell redox homeostasis"/>
    <property type="evidence" value="ECO:0007669"/>
    <property type="project" value="EnsemblFungi"/>
</dbReference>